<organism evidence="1 2">
    <name type="scientific">Brachybacterium sacelli</name>
    <dbReference type="NCBI Taxonomy" id="173364"/>
    <lineage>
        <taxon>Bacteria</taxon>
        <taxon>Bacillati</taxon>
        <taxon>Actinomycetota</taxon>
        <taxon>Actinomycetes</taxon>
        <taxon>Micrococcales</taxon>
        <taxon>Dermabacteraceae</taxon>
        <taxon>Brachybacterium</taxon>
    </lineage>
</organism>
<dbReference type="Proteomes" id="UP001519290">
    <property type="component" value="Unassembled WGS sequence"/>
</dbReference>
<reference evidence="1 2" key="1">
    <citation type="submission" date="2021-03" db="EMBL/GenBank/DDBJ databases">
        <title>Sequencing the genomes of 1000 actinobacteria strains.</title>
        <authorList>
            <person name="Klenk H.-P."/>
        </authorList>
    </citation>
    <scope>NUCLEOTIDE SEQUENCE [LARGE SCALE GENOMIC DNA]</scope>
    <source>
        <strain evidence="1 2">DSM 14566</strain>
    </source>
</reference>
<protein>
    <submittedName>
        <fullName evidence="1">Uncharacterized protein</fullName>
    </submittedName>
</protein>
<proteinExistence type="predicted"/>
<dbReference type="RefSeq" id="WP_209904904.1">
    <property type="nucleotide sequence ID" value="NZ_BAAAJW010000001.1"/>
</dbReference>
<gene>
    <name evidence="1" type="ORF">JOF43_003997</name>
</gene>
<comment type="caution">
    <text evidence="1">The sequence shown here is derived from an EMBL/GenBank/DDBJ whole genome shotgun (WGS) entry which is preliminary data.</text>
</comment>
<keyword evidence="2" id="KW-1185">Reference proteome</keyword>
<sequence>MSDLGRFVEQRIAENTLPPSVQRAYQTIYALSDTIRADGKTNDWVSWLTGTSAAVIVGEYILGADPASDATRISETLRATLARTWHEHPDYDDTWNDLAPDPNPR</sequence>
<name>A0ABS4X6X3_9MICO</name>
<evidence type="ECO:0000313" key="1">
    <source>
        <dbReference type="EMBL" id="MBP2384008.1"/>
    </source>
</evidence>
<evidence type="ECO:0000313" key="2">
    <source>
        <dbReference type="Proteomes" id="UP001519290"/>
    </source>
</evidence>
<accession>A0ABS4X6X3</accession>
<dbReference type="EMBL" id="JAGIOD010000002">
    <property type="protein sequence ID" value="MBP2384008.1"/>
    <property type="molecule type" value="Genomic_DNA"/>
</dbReference>